<evidence type="ECO:0000313" key="6">
    <source>
        <dbReference type="Ensembl" id="ENSORLP00020010151.1"/>
    </source>
</evidence>
<dbReference type="InterPro" id="IPR001356">
    <property type="entry name" value="HD"/>
</dbReference>
<evidence type="ECO:0000256" key="4">
    <source>
        <dbReference type="SAM" id="MobiDB-lite"/>
    </source>
</evidence>
<dbReference type="AlphaFoldDB" id="A0A3P9KP70"/>
<keyword evidence="2 3" id="KW-0238">DNA-binding</keyword>
<dbReference type="FunFam" id="1.10.10.60:FF:000710">
    <property type="entry name" value="Paired box 7a"/>
    <property type="match status" value="1"/>
</dbReference>
<dbReference type="PROSITE" id="PS50071">
    <property type="entry name" value="HOMEOBOX_2"/>
    <property type="match status" value="1"/>
</dbReference>
<dbReference type="Gene3D" id="1.10.10.60">
    <property type="entry name" value="Homeodomain-like"/>
    <property type="match status" value="1"/>
</dbReference>
<dbReference type="CDD" id="cd00086">
    <property type="entry name" value="homeodomain"/>
    <property type="match status" value="1"/>
</dbReference>
<dbReference type="InterPro" id="IPR009057">
    <property type="entry name" value="Homeodomain-like_sf"/>
</dbReference>
<evidence type="ECO:0000313" key="7">
    <source>
        <dbReference type="Proteomes" id="UP000265180"/>
    </source>
</evidence>
<feature type="domain" description="Homeobox" evidence="5">
    <location>
        <begin position="96"/>
        <end position="151"/>
    </location>
</feature>
<feature type="region of interest" description="Disordered" evidence="4">
    <location>
        <begin position="269"/>
        <end position="329"/>
    </location>
</feature>
<reference evidence="6 7" key="2">
    <citation type="submission" date="2017-04" db="EMBL/GenBank/DDBJ databases">
        <title>CpG methylation of centromeres and impact of large insertions on vertebrate speciation.</title>
        <authorList>
            <person name="Ichikawa K."/>
            <person name="Yoshimura J."/>
            <person name="Morishita S."/>
        </authorList>
    </citation>
    <scope>NUCLEOTIDE SEQUENCE</scope>
    <source>
        <strain evidence="6 7">HNI</strain>
    </source>
</reference>
<dbReference type="PANTHER" id="PTHR24329">
    <property type="entry name" value="HOMEOBOX PROTEIN ARISTALESS"/>
    <property type="match status" value="1"/>
</dbReference>
<evidence type="ECO:0000256" key="2">
    <source>
        <dbReference type="PROSITE-ProRule" id="PRU00108"/>
    </source>
</evidence>
<dbReference type="GO" id="GO:0003677">
    <property type="term" value="F:DNA binding"/>
    <property type="evidence" value="ECO:0007669"/>
    <property type="project" value="UniProtKB-UniRule"/>
</dbReference>
<dbReference type="SMART" id="SM00389">
    <property type="entry name" value="HOX"/>
    <property type="match status" value="1"/>
</dbReference>
<keyword evidence="2 3" id="KW-0539">Nucleus</keyword>
<dbReference type="GO" id="GO:0005634">
    <property type="term" value="C:nucleus"/>
    <property type="evidence" value="ECO:0007669"/>
    <property type="project" value="UniProtKB-SubCell"/>
</dbReference>
<dbReference type="Ensembl" id="ENSORLT00020031202.1">
    <property type="protein sequence ID" value="ENSORLP00020010151.1"/>
    <property type="gene ID" value="ENSORLG00020011048.1"/>
</dbReference>
<evidence type="ECO:0000256" key="3">
    <source>
        <dbReference type="RuleBase" id="RU000682"/>
    </source>
</evidence>
<feature type="compositionally biased region" description="Basic residues" evidence="4">
    <location>
        <begin position="274"/>
        <end position="292"/>
    </location>
</feature>
<dbReference type="InterPro" id="IPR050649">
    <property type="entry name" value="Paired_Homeobox_TFs"/>
</dbReference>
<dbReference type="SUPFAM" id="SSF46689">
    <property type="entry name" value="Homeodomain-like"/>
    <property type="match status" value="1"/>
</dbReference>
<dbReference type="Proteomes" id="UP000265180">
    <property type="component" value="Chromosome 10"/>
</dbReference>
<evidence type="ECO:0000259" key="5">
    <source>
        <dbReference type="PROSITE" id="PS50071"/>
    </source>
</evidence>
<comment type="subcellular location">
    <subcellularLocation>
        <location evidence="1 2 3">Nucleus</location>
    </subcellularLocation>
</comment>
<name>A0A3P9KP70_ORYLA</name>
<reference key="1">
    <citation type="journal article" date="2007" name="Nature">
        <title>The medaka draft genome and insights into vertebrate genome evolution.</title>
        <authorList>
            <person name="Kasahara M."/>
            <person name="Naruse K."/>
            <person name="Sasaki S."/>
            <person name="Nakatani Y."/>
            <person name="Qu W."/>
            <person name="Ahsan B."/>
            <person name="Yamada T."/>
            <person name="Nagayasu Y."/>
            <person name="Doi K."/>
            <person name="Kasai Y."/>
            <person name="Jindo T."/>
            <person name="Kobayashi D."/>
            <person name="Shimada A."/>
            <person name="Toyoda A."/>
            <person name="Kuroki Y."/>
            <person name="Fujiyama A."/>
            <person name="Sasaki T."/>
            <person name="Shimizu A."/>
            <person name="Asakawa S."/>
            <person name="Shimizu N."/>
            <person name="Hashimoto S."/>
            <person name="Yang J."/>
            <person name="Lee Y."/>
            <person name="Matsushima K."/>
            <person name="Sugano S."/>
            <person name="Sakaizumi M."/>
            <person name="Narita T."/>
            <person name="Ohishi K."/>
            <person name="Haga S."/>
            <person name="Ohta F."/>
            <person name="Nomoto H."/>
            <person name="Nogata K."/>
            <person name="Morishita T."/>
            <person name="Endo T."/>
            <person name="Shin-I T."/>
            <person name="Takeda H."/>
            <person name="Morishita S."/>
            <person name="Kohara Y."/>
        </authorList>
    </citation>
    <scope>NUCLEOTIDE SEQUENCE [LARGE SCALE GENOMIC DNA]</scope>
    <source>
        <strain>Hd-rR</strain>
    </source>
</reference>
<proteinExistence type="predicted"/>
<sequence>MYKMEYSYLNSSAYESCMAGMDTSSLASAYADFSSCSQASGFQYNPIRTTFGATSGCPSLTPGSCSLGTLRDHQSSPYAAVPYKLFTDHGGLNEKRKQRRIRTTFTSAQLKELERVFAETHYPDIYTREELALKIDLTEARVQVRRRRRRRGCPTRANLPPTCSTDVDLRETQRSLLSLSTFKSHKRFTRLNAAFDSKTKRCKHIYIYPKRLSASTQTRGPGTAPFGFYYSSIYISLYSGVVPKPPRQIPQAGARSCSGRRGRQVQLWKEVRLQGRRQQRRQNNRPRQHRRTGTQPGPHLQLQRAEPHYRTSQHHRKRTGGASKNLRFHWHGSDSTEPRLGHSTWYHHIHPGLFGGALRKRTVVFAKTERGQSDASEDQHVLMPRHVTEGETQTHFLPSPETEKAIAQVTLRGNKATSEKDQYVSFIFCLAMVLVINSFPVKIFHHSESCCHKNKVHISLKSQCSLFSPR</sequence>
<accession>A0A3P9KP70</accession>
<reference evidence="6" key="4">
    <citation type="submission" date="2025-09" db="UniProtKB">
        <authorList>
            <consortium name="Ensembl"/>
        </authorList>
    </citation>
    <scope>IDENTIFICATION</scope>
    <source>
        <strain evidence="6">HNI</strain>
    </source>
</reference>
<protein>
    <submittedName>
        <fullName evidence="6">Paired like homeobox 2B</fullName>
    </submittedName>
</protein>
<reference evidence="6" key="3">
    <citation type="submission" date="2025-08" db="UniProtKB">
        <authorList>
            <consortium name="Ensembl"/>
        </authorList>
    </citation>
    <scope>IDENTIFICATION</scope>
    <source>
        <strain evidence="6">HNI</strain>
    </source>
</reference>
<dbReference type="PANTHER" id="PTHR24329:SF543">
    <property type="entry name" value="FI01017P-RELATED"/>
    <property type="match status" value="1"/>
</dbReference>
<keyword evidence="2 3" id="KW-0371">Homeobox</keyword>
<organism evidence="6 7">
    <name type="scientific">Oryzias latipes</name>
    <name type="common">Japanese rice fish</name>
    <name type="synonym">Japanese killifish</name>
    <dbReference type="NCBI Taxonomy" id="8090"/>
    <lineage>
        <taxon>Eukaryota</taxon>
        <taxon>Metazoa</taxon>
        <taxon>Chordata</taxon>
        <taxon>Craniata</taxon>
        <taxon>Vertebrata</taxon>
        <taxon>Euteleostomi</taxon>
        <taxon>Actinopterygii</taxon>
        <taxon>Neopterygii</taxon>
        <taxon>Teleostei</taxon>
        <taxon>Neoteleostei</taxon>
        <taxon>Acanthomorphata</taxon>
        <taxon>Ovalentaria</taxon>
        <taxon>Atherinomorphae</taxon>
        <taxon>Beloniformes</taxon>
        <taxon>Adrianichthyidae</taxon>
        <taxon>Oryziinae</taxon>
        <taxon>Oryzias</taxon>
    </lineage>
</organism>
<feature type="DNA-binding region" description="Homeobox" evidence="2">
    <location>
        <begin position="98"/>
        <end position="152"/>
    </location>
</feature>
<evidence type="ECO:0000256" key="1">
    <source>
        <dbReference type="ARBA" id="ARBA00004123"/>
    </source>
</evidence>
<dbReference type="Pfam" id="PF00046">
    <property type="entry name" value="Homeodomain"/>
    <property type="match status" value="1"/>
</dbReference>